<keyword evidence="3" id="KW-1185">Reference proteome</keyword>
<comment type="caution">
    <text evidence="2">The sequence shown here is derived from an EMBL/GenBank/DDBJ whole genome shotgun (WGS) entry which is preliminary data.</text>
</comment>
<dbReference type="EMBL" id="CAIX01000014">
    <property type="protein sequence ID" value="CCI41037.1"/>
    <property type="molecule type" value="Genomic_DNA"/>
</dbReference>
<organism evidence="2 3">
    <name type="scientific">Albugo candida</name>
    <dbReference type="NCBI Taxonomy" id="65357"/>
    <lineage>
        <taxon>Eukaryota</taxon>
        <taxon>Sar</taxon>
        <taxon>Stramenopiles</taxon>
        <taxon>Oomycota</taxon>
        <taxon>Peronosporomycetes</taxon>
        <taxon>Albuginales</taxon>
        <taxon>Albuginaceae</taxon>
        <taxon>Albugo</taxon>
    </lineage>
</organism>
<feature type="region of interest" description="Disordered" evidence="1">
    <location>
        <begin position="49"/>
        <end position="69"/>
    </location>
</feature>
<dbReference type="InParanoid" id="A0A024G3B0"/>
<feature type="compositionally biased region" description="Low complexity" evidence="1">
    <location>
        <begin position="49"/>
        <end position="59"/>
    </location>
</feature>
<evidence type="ECO:0000313" key="3">
    <source>
        <dbReference type="Proteomes" id="UP000053237"/>
    </source>
</evidence>
<evidence type="ECO:0000256" key="1">
    <source>
        <dbReference type="SAM" id="MobiDB-lite"/>
    </source>
</evidence>
<name>A0A024G3B0_9STRA</name>
<feature type="compositionally biased region" description="Polar residues" evidence="1">
    <location>
        <begin position="60"/>
        <end position="69"/>
    </location>
</feature>
<dbReference type="Proteomes" id="UP000053237">
    <property type="component" value="Unassembled WGS sequence"/>
</dbReference>
<sequence length="111" mass="12157">MTRARGSHSNHAHIRSLNLAAQQNAVPDESCSVIREDIVTIEEIGIKPAAATTDPPATTNSNQQCPVIPSTSNGDEGCAGKHCIRTHSFFFLFDCLLYSSLTNPIRRKMKF</sequence>
<accession>A0A024G3B0</accession>
<dbReference type="AlphaFoldDB" id="A0A024G3B0"/>
<evidence type="ECO:0000313" key="2">
    <source>
        <dbReference type="EMBL" id="CCI41037.1"/>
    </source>
</evidence>
<proteinExistence type="predicted"/>
<protein>
    <submittedName>
        <fullName evidence="2">Uncharacterized protein</fullName>
    </submittedName>
</protein>
<gene>
    <name evidence="2" type="ORF">BN9_018210</name>
</gene>
<reference evidence="2 3" key="1">
    <citation type="submission" date="2012-05" db="EMBL/GenBank/DDBJ databases">
        <title>Recombination and specialization in a pathogen metapopulation.</title>
        <authorList>
            <person name="Gardiner A."/>
            <person name="Kemen E."/>
            <person name="Schultz-Larsen T."/>
            <person name="MacLean D."/>
            <person name="Van Oosterhout C."/>
            <person name="Jones J.D.G."/>
        </authorList>
    </citation>
    <scope>NUCLEOTIDE SEQUENCE [LARGE SCALE GENOMIC DNA]</scope>
    <source>
        <strain evidence="2 3">Ac Nc2</strain>
    </source>
</reference>